<dbReference type="EMBL" id="BAAAZP010000102">
    <property type="protein sequence ID" value="GAA3685766.1"/>
    <property type="molecule type" value="Genomic_DNA"/>
</dbReference>
<evidence type="ECO:0000313" key="1">
    <source>
        <dbReference type="EMBL" id="GAA3685766.1"/>
    </source>
</evidence>
<accession>A0ABP7CEB7</accession>
<dbReference type="InterPro" id="IPR003719">
    <property type="entry name" value="Phenazine_PhzF-like"/>
</dbReference>
<protein>
    <submittedName>
        <fullName evidence="1">PhzF family phenazine biosynthesis protein</fullName>
    </submittedName>
</protein>
<keyword evidence="2" id="KW-1185">Reference proteome</keyword>
<dbReference type="Gene3D" id="3.10.310.10">
    <property type="entry name" value="Diaminopimelate Epimerase, Chain A, domain 1"/>
    <property type="match status" value="2"/>
</dbReference>
<dbReference type="PANTHER" id="PTHR13774:SF32">
    <property type="entry name" value="ANTISENSE-ENHANCING SEQUENCE 1"/>
    <property type="match status" value="1"/>
</dbReference>
<proteinExistence type="predicted"/>
<dbReference type="PANTHER" id="PTHR13774">
    <property type="entry name" value="PHENAZINE BIOSYNTHESIS PROTEIN"/>
    <property type="match status" value="1"/>
</dbReference>
<gene>
    <name evidence="1" type="ORF">GCM10022224_058190</name>
</gene>
<organism evidence="1 2">
    <name type="scientific">Nonomuraea antimicrobica</name>
    <dbReference type="NCBI Taxonomy" id="561173"/>
    <lineage>
        <taxon>Bacteria</taxon>
        <taxon>Bacillati</taxon>
        <taxon>Actinomycetota</taxon>
        <taxon>Actinomycetes</taxon>
        <taxon>Streptosporangiales</taxon>
        <taxon>Streptosporangiaceae</taxon>
        <taxon>Nonomuraea</taxon>
    </lineage>
</organism>
<evidence type="ECO:0000313" key="2">
    <source>
        <dbReference type="Proteomes" id="UP001500902"/>
    </source>
</evidence>
<sequence>MTTNWEFTLVDVFSDRPFGGNQLAVFPDAEGIPEETMQQLAREFGFSETTFVLPARDPAHTCQVRIFTPDQELPFAGHPTVGTAAVLANTGDQGATERRFVFEEGIGPVAVAVDGPLIRLLLRSPDYLSTGEDPPAGAIAKALALPEDAIVDSWYAGVGLRFCFVRLADRELVDRAALDKAAWEATIADGWSPQLYVFAGEWRDGAHLYARSFAPALGVDEDPATGSACAALVAGLAQRSPQRDGTWRVQVEQGVAMGRRSALEGTARKRDGLLQEVTVGGHATIVGNGTMLLPAP</sequence>
<name>A0ABP7CEB7_9ACTN</name>
<dbReference type="SUPFAM" id="SSF54506">
    <property type="entry name" value="Diaminopimelate epimerase-like"/>
    <property type="match status" value="1"/>
</dbReference>
<dbReference type="Pfam" id="PF02567">
    <property type="entry name" value="PhzC-PhzF"/>
    <property type="match status" value="1"/>
</dbReference>
<dbReference type="NCBIfam" id="TIGR00654">
    <property type="entry name" value="PhzF_family"/>
    <property type="match status" value="1"/>
</dbReference>
<dbReference type="RefSeq" id="WP_344885068.1">
    <property type="nucleotide sequence ID" value="NZ_BAAAZP010000102.1"/>
</dbReference>
<reference evidence="2" key="1">
    <citation type="journal article" date="2019" name="Int. J. Syst. Evol. Microbiol.">
        <title>The Global Catalogue of Microorganisms (GCM) 10K type strain sequencing project: providing services to taxonomists for standard genome sequencing and annotation.</title>
        <authorList>
            <consortium name="The Broad Institute Genomics Platform"/>
            <consortium name="The Broad Institute Genome Sequencing Center for Infectious Disease"/>
            <person name="Wu L."/>
            <person name="Ma J."/>
        </authorList>
    </citation>
    <scope>NUCLEOTIDE SEQUENCE [LARGE SCALE GENOMIC DNA]</scope>
    <source>
        <strain evidence="2">JCM 16904</strain>
    </source>
</reference>
<dbReference type="PIRSF" id="PIRSF016184">
    <property type="entry name" value="PhzC_PhzF"/>
    <property type="match status" value="1"/>
</dbReference>
<dbReference type="Proteomes" id="UP001500902">
    <property type="component" value="Unassembled WGS sequence"/>
</dbReference>
<comment type="caution">
    <text evidence="1">The sequence shown here is derived from an EMBL/GenBank/DDBJ whole genome shotgun (WGS) entry which is preliminary data.</text>
</comment>